<evidence type="ECO:0000313" key="1">
    <source>
        <dbReference type="EMBL" id="RYC66359.1"/>
    </source>
</evidence>
<dbReference type="AlphaFoldDB" id="A0A4Q2UHZ0"/>
<protein>
    <submittedName>
        <fullName evidence="1">Uncharacterized protein</fullName>
    </submittedName>
</protein>
<keyword evidence="2" id="KW-1185">Reference proteome</keyword>
<evidence type="ECO:0000313" key="2">
    <source>
        <dbReference type="Proteomes" id="UP000290407"/>
    </source>
</evidence>
<dbReference type="Proteomes" id="UP000290407">
    <property type="component" value="Unassembled WGS sequence"/>
</dbReference>
<organism evidence="1 2">
    <name type="scientific">Spirosoma sordidisoli</name>
    <dbReference type="NCBI Taxonomy" id="2502893"/>
    <lineage>
        <taxon>Bacteria</taxon>
        <taxon>Pseudomonadati</taxon>
        <taxon>Bacteroidota</taxon>
        <taxon>Cytophagia</taxon>
        <taxon>Cytophagales</taxon>
        <taxon>Cytophagaceae</taxon>
        <taxon>Spirosoma</taxon>
    </lineage>
</organism>
<accession>A0A4Q2UHZ0</accession>
<gene>
    <name evidence="1" type="ORF">EQG79_30260</name>
</gene>
<reference evidence="1 2" key="1">
    <citation type="submission" date="2019-01" db="EMBL/GenBank/DDBJ databases">
        <title>Spirosoma flava sp. nov., a propanil-degrading bacterium isolated from herbicide-contaminated soil.</title>
        <authorList>
            <person name="Zhang L."/>
            <person name="Jiang J.-D."/>
        </authorList>
    </citation>
    <scope>NUCLEOTIDE SEQUENCE [LARGE SCALE GENOMIC DNA]</scope>
    <source>
        <strain evidence="1 2">TY50</strain>
    </source>
</reference>
<name>A0A4Q2UHZ0_9BACT</name>
<sequence length="171" mass="19195">MNDVLPRLQAFEEAIRQKLLLALPHDAPPPRWQQMGLVRAYFDQATGRFAFQSVNASGSDRVSRAVPDLSHDLVTAHQLEAARPVHGRTYGSLASNGRELRLSMLGLGRIPDVRDVIWEVIQTQPHLRLESMELNTLRVLSADWNLQLTAEKNIDPSVDAWKLVYSIFGCG</sequence>
<dbReference type="RefSeq" id="WP_129606921.1">
    <property type="nucleotide sequence ID" value="NZ_SBLB01000016.1"/>
</dbReference>
<proteinExistence type="predicted"/>
<comment type="caution">
    <text evidence="1">The sequence shown here is derived from an EMBL/GenBank/DDBJ whole genome shotgun (WGS) entry which is preliminary data.</text>
</comment>
<dbReference type="EMBL" id="SBLB01000016">
    <property type="protein sequence ID" value="RYC66359.1"/>
    <property type="molecule type" value="Genomic_DNA"/>
</dbReference>